<evidence type="ECO:0000313" key="4">
    <source>
        <dbReference type="Proteomes" id="UP000007177"/>
    </source>
</evidence>
<evidence type="ECO:0000256" key="1">
    <source>
        <dbReference type="ARBA" id="ARBA00043967"/>
    </source>
</evidence>
<comment type="similarity">
    <text evidence="1">Belongs to the iron-sulfur cluster assembly SufBD family.</text>
</comment>
<accession>H6LF67</accession>
<organism evidence="3 4">
    <name type="scientific">Acetobacterium woodii (strain ATCC 29683 / DSM 1030 / JCM 2381 / KCTC 1655 / WB1)</name>
    <dbReference type="NCBI Taxonomy" id="931626"/>
    <lineage>
        <taxon>Bacteria</taxon>
        <taxon>Bacillati</taxon>
        <taxon>Bacillota</taxon>
        <taxon>Clostridia</taxon>
        <taxon>Eubacteriales</taxon>
        <taxon>Eubacteriaceae</taxon>
        <taxon>Acetobacterium</taxon>
    </lineage>
</organism>
<evidence type="ECO:0000313" key="3">
    <source>
        <dbReference type="EMBL" id="AFA48167.1"/>
    </source>
</evidence>
<dbReference type="Proteomes" id="UP000007177">
    <property type="component" value="Chromosome"/>
</dbReference>
<dbReference type="Pfam" id="PF01458">
    <property type="entry name" value="SUFBD_core"/>
    <property type="match status" value="1"/>
</dbReference>
<sequence length="306" mass="33455">MNDVAKKLLKEVTGLEEMPKGAYNIRENSQTVARQSSENIDIVSKEDKSGIDIIVKPNTKSENVFIPALVSCSGVHDMVYNDFYIGENAEITIIAGCGVSTGDSCDGSEHNGIHRFFLGKNSKVRYVEKHIGEGTGTGKRVIDPVTEVVQEEGSYMEMETTQIKGVDSTRRFTKANLKDNAKLVIKEKLMTHGEQFAESKFEVDMDGEDSSVNLISRSVARDYSKQTFISKINGNTRCAGHSECDAIIMDHGVVRAIPEITANSLDATLIHEAAIGKIAGDQMIKLMTLGLTEGEAETQIIDGFLN</sequence>
<evidence type="ECO:0000259" key="2">
    <source>
        <dbReference type="Pfam" id="PF01458"/>
    </source>
</evidence>
<gene>
    <name evidence="3" type="ordered locus">Awo_c13830</name>
</gene>
<protein>
    <submittedName>
        <fullName evidence="3">ABC transport system permease protein</fullName>
    </submittedName>
</protein>
<name>H6LF67_ACEWD</name>
<dbReference type="PANTHER" id="PTHR30508">
    <property type="entry name" value="FES CLUSTER ASSEMBLY PROTEIN SUF"/>
    <property type="match status" value="1"/>
</dbReference>
<dbReference type="eggNOG" id="COG0719">
    <property type="taxonomic scope" value="Bacteria"/>
</dbReference>
<dbReference type="PANTHER" id="PTHR30508:SF1">
    <property type="entry name" value="UPF0051 PROTEIN ABCI8, CHLOROPLASTIC-RELATED"/>
    <property type="match status" value="1"/>
</dbReference>
<dbReference type="HOGENOM" id="CLU_908343_0_0_9"/>
<proteinExistence type="inferred from homology"/>
<dbReference type="InterPro" id="IPR037284">
    <property type="entry name" value="SUF_FeS_clus_asmbl_SufBD_sf"/>
</dbReference>
<keyword evidence="4" id="KW-1185">Reference proteome</keyword>
<dbReference type="EMBL" id="CP002987">
    <property type="protein sequence ID" value="AFA48167.1"/>
    <property type="molecule type" value="Genomic_DNA"/>
</dbReference>
<dbReference type="GO" id="GO:0016226">
    <property type="term" value="P:iron-sulfur cluster assembly"/>
    <property type="evidence" value="ECO:0007669"/>
    <property type="project" value="InterPro"/>
</dbReference>
<dbReference type="InterPro" id="IPR055346">
    <property type="entry name" value="Fe-S_cluster_assembly_SufBD"/>
</dbReference>
<dbReference type="InterPro" id="IPR000825">
    <property type="entry name" value="SUF_FeS_clus_asmbl_SufBD_core"/>
</dbReference>
<dbReference type="STRING" id="931626.Awo_c13830"/>
<dbReference type="KEGG" id="awo:Awo_c13830"/>
<dbReference type="SUPFAM" id="SSF101960">
    <property type="entry name" value="Stabilizer of iron transporter SufD"/>
    <property type="match status" value="1"/>
</dbReference>
<dbReference type="RefSeq" id="WP_014355770.1">
    <property type="nucleotide sequence ID" value="NC_016894.1"/>
</dbReference>
<dbReference type="AlphaFoldDB" id="H6LF67"/>
<feature type="domain" description="SUF system FeS cluster assembly SufBD core" evidence="2">
    <location>
        <begin position="85"/>
        <end position="304"/>
    </location>
</feature>
<reference evidence="3 4" key="2">
    <citation type="journal article" date="2012" name="PLoS ONE">
        <title>An ancient pathway combining carbon dioxide fixation with the generation and utilization of a sodium ion gradient for ATP synthesis.</title>
        <authorList>
            <person name="Poehlein A."/>
            <person name="Schmidt S."/>
            <person name="Kaster A.K."/>
            <person name="Goenrich M."/>
            <person name="Vollmers J."/>
            <person name="Thurmer A."/>
            <person name="Bertsch J."/>
            <person name="Schuchmann K."/>
            <person name="Voigt B."/>
            <person name="Hecker M."/>
            <person name="Daniel R."/>
            <person name="Thauer R.K."/>
            <person name="Gottschalk G."/>
            <person name="Muller V."/>
        </authorList>
    </citation>
    <scope>NUCLEOTIDE SEQUENCE [LARGE SCALE GENOMIC DNA]</scope>
    <source>
        <strain evidence="4">ATCC 29683 / DSM 1030 / JCM 2381 / KCTC 1655 / WB1</strain>
    </source>
</reference>
<dbReference type="OrthoDB" id="9782689at2"/>
<reference evidence="4" key="1">
    <citation type="submission" date="2011-07" db="EMBL/GenBank/DDBJ databases">
        <title>Complete genome sequence of Acetobacterium woodii.</title>
        <authorList>
            <person name="Poehlein A."/>
            <person name="Schmidt S."/>
            <person name="Kaster A.-K."/>
            <person name="Goenrich M."/>
            <person name="Vollmers J."/>
            <person name="Thuermer A."/>
            <person name="Gottschalk G."/>
            <person name="Thauer R.K."/>
            <person name="Daniel R."/>
            <person name="Mueller V."/>
        </authorList>
    </citation>
    <scope>NUCLEOTIDE SEQUENCE [LARGE SCALE GENOMIC DNA]</scope>
    <source>
        <strain evidence="4">ATCC 29683 / DSM 1030 / JCM 2381 / KCTC 1655 / WB1</strain>
    </source>
</reference>